<keyword evidence="8" id="KW-1185">Reference proteome</keyword>
<dbReference type="PANTHER" id="PTHR32114">
    <property type="entry name" value="ABC TRANSPORTER ABCH.3"/>
    <property type="match status" value="1"/>
</dbReference>
<dbReference type="Pfam" id="PF13558">
    <property type="entry name" value="SbcC_Walker_B"/>
    <property type="match status" value="1"/>
</dbReference>
<feature type="coiled-coil region" evidence="4">
    <location>
        <begin position="621"/>
        <end position="686"/>
    </location>
</feature>
<dbReference type="Pfam" id="PF13476">
    <property type="entry name" value="AAA_23"/>
    <property type="match status" value="1"/>
</dbReference>
<name>A0ABU3SPT4_9MICO</name>
<comment type="caution">
    <text evidence="7">The sequence shown here is derived from an EMBL/GenBank/DDBJ whole genome shotgun (WGS) entry which is preliminary data.</text>
</comment>
<evidence type="ECO:0000259" key="6">
    <source>
        <dbReference type="Pfam" id="PF13476"/>
    </source>
</evidence>
<dbReference type="InterPro" id="IPR038729">
    <property type="entry name" value="Rad50/SbcC_AAA"/>
</dbReference>
<evidence type="ECO:0000256" key="2">
    <source>
        <dbReference type="ARBA" id="ARBA00011322"/>
    </source>
</evidence>
<feature type="domain" description="Rad50/SbcC-type AAA" evidence="6">
    <location>
        <begin position="5"/>
        <end position="181"/>
    </location>
</feature>
<evidence type="ECO:0000256" key="1">
    <source>
        <dbReference type="ARBA" id="ARBA00006930"/>
    </source>
</evidence>
<feature type="coiled-coil region" evidence="4">
    <location>
        <begin position="425"/>
        <end position="452"/>
    </location>
</feature>
<dbReference type="SUPFAM" id="SSF52540">
    <property type="entry name" value="P-loop containing nucleoside triphosphate hydrolases"/>
    <property type="match status" value="1"/>
</dbReference>
<dbReference type="PANTHER" id="PTHR32114:SF2">
    <property type="entry name" value="ABC TRANSPORTER ABCH.3"/>
    <property type="match status" value="1"/>
</dbReference>
<dbReference type="RefSeq" id="WP_316005079.1">
    <property type="nucleotide sequence ID" value="NZ_JAWDIT010000005.1"/>
</dbReference>
<keyword evidence="4" id="KW-0175">Coiled coil</keyword>
<comment type="subunit">
    <text evidence="2">Heterodimer of SbcC and SbcD.</text>
</comment>
<feature type="coiled-coil region" evidence="4">
    <location>
        <begin position="298"/>
        <end position="335"/>
    </location>
</feature>
<feature type="region of interest" description="Disordered" evidence="5">
    <location>
        <begin position="368"/>
        <end position="399"/>
    </location>
</feature>
<organism evidence="7 8">
    <name type="scientific">Microbacterium phycohabitans</name>
    <dbReference type="NCBI Taxonomy" id="3075993"/>
    <lineage>
        <taxon>Bacteria</taxon>
        <taxon>Bacillati</taxon>
        <taxon>Actinomycetota</taxon>
        <taxon>Actinomycetes</taxon>
        <taxon>Micrococcales</taxon>
        <taxon>Microbacteriaceae</taxon>
        <taxon>Microbacterium</taxon>
    </lineage>
</organism>
<protein>
    <recommendedName>
        <fullName evidence="3">Nuclease SbcCD subunit C</fullName>
    </recommendedName>
</protein>
<evidence type="ECO:0000256" key="5">
    <source>
        <dbReference type="SAM" id="MobiDB-lite"/>
    </source>
</evidence>
<evidence type="ECO:0000313" key="8">
    <source>
        <dbReference type="Proteomes" id="UP001261125"/>
    </source>
</evidence>
<evidence type="ECO:0000256" key="3">
    <source>
        <dbReference type="ARBA" id="ARBA00013368"/>
    </source>
</evidence>
<evidence type="ECO:0000313" key="7">
    <source>
        <dbReference type="EMBL" id="MDU0346850.1"/>
    </source>
</evidence>
<proteinExistence type="inferred from homology"/>
<comment type="similarity">
    <text evidence="1">Belongs to the SMC family. SbcC subfamily.</text>
</comment>
<gene>
    <name evidence="7" type="ORF">RWH44_14205</name>
</gene>
<dbReference type="InterPro" id="IPR027417">
    <property type="entry name" value="P-loop_NTPase"/>
</dbReference>
<dbReference type="Gene3D" id="3.40.50.300">
    <property type="entry name" value="P-loop containing nucleotide triphosphate hydrolases"/>
    <property type="match status" value="2"/>
</dbReference>
<dbReference type="EMBL" id="JAWDIT010000005">
    <property type="protein sequence ID" value="MDU0346850.1"/>
    <property type="molecule type" value="Genomic_DNA"/>
</dbReference>
<dbReference type="Proteomes" id="UP001261125">
    <property type="component" value="Unassembled WGS sequence"/>
</dbReference>
<sequence length="1036" mass="110729">MKLHRLELEGFGPFLETQTVDFDAFAADGIFLITGRTGAGKSSVLDGVCYALYGGVPRYDGAERRLRSDHCGPDDPTRVTLEFSAAGRRWRITRSPEFERPKRRGGGTTREPHRALLEVSASEGWTGVAARPVDVAAHLDEILGLTQQQFLQVILLAQNRFARFLLAKNDERLSLLRTLFGTRTFEQYATDLDDRRKRAHDALAAEGVEVATLLDEAERLAGELDAVGAADVDADADADRSAGVGADPGALSSVDRLARIVRAVDRAEYRVETFAREREAADVRLDAALLAEREATALRGHQDERQRVRGRLETLEADDERIEALRAEAALAAEAEGIRAALEGAVATASAAADTSERVRTAARGARELGEAVGSESDTERETSEEAAGGSGAVDLDDDALSRRADELAASLSRGETALAAEVEAREVDVRVERLAERAAKAEAERETLLAGRADVPAMLTDLDERLAELAAGAAGREAAVATRDEVRRRLEASREAARLSEKRDQADLASLVRSDALQRAVEAWTALLRRRLEGAAVELAHDLVDGEPCAVCGAREHPRPARGGAAPVSDDELAAAEERKNLAAEEDRLASDAARVARDAHALAAARAGGEDVETLATRLTVAEQAVAQATADAREHERVRLERAAAADLAEKIARRLDEVGDELAESRQELALARQRADDLQRVVADARGSFDTVAARQRDLRARRDAIRELRDARADHLRALDAREVAARALDTSIAGSSFPDADAVAAALRPDAERRRIDAVVAEHAANVASTRQRLLELELQLVGSDDEPLDLAPFVAEVASARAAVQAAAAAHAAARALAERLRALAERADAAHASVAALAEDHAVIARLADTVAGRAPNTRRMTLETFVLAAELEEIVAAANVRLGDMSSGRYRLQHTDALAARGAASGLGLEIMDAFTGQCRPPQSLSGGETFLTSLALALGLAEVVTARAGGIHLDTLFIDEGFGSLDDDTLDLAMRTLDELRQGGRTVGVISHVASMKDQLPAQLHVSATPRGPSIIRHDHGMAAV</sequence>
<reference evidence="7 8" key="1">
    <citation type="submission" date="2023-09" db="EMBL/GenBank/DDBJ databases">
        <title>Microbacterium fusihabitans sp. nov., Microbacterium phycihabitans sp. nov., and Microbacterium cervinum sp. nov., isolated from dried seaweeds of beach.</title>
        <authorList>
            <person name="Lee S.D."/>
        </authorList>
    </citation>
    <scope>NUCLEOTIDE SEQUENCE [LARGE SCALE GENOMIC DNA]</scope>
    <source>
        <strain evidence="7 8">KSW2-29</strain>
    </source>
</reference>
<evidence type="ECO:0000256" key="4">
    <source>
        <dbReference type="SAM" id="Coils"/>
    </source>
</evidence>
<accession>A0ABU3SPT4</accession>